<name>A0ACC1M7K8_9FUNG</name>
<keyword evidence="2" id="KW-1185">Reference proteome</keyword>
<accession>A0ACC1M7K8</accession>
<dbReference type="Proteomes" id="UP001139981">
    <property type="component" value="Unassembled WGS sequence"/>
</dbReference>
<evidence type="ECO:0000313" key="1">
    <source>
        <dbReference type="EMBL" id="KAJ2899496.1"/>
    </source>
</evidence>
<reference evidence="1" key="1">
    <citation type="submission" date="2022-07" db="EMBL/GenBank/DDBJ databases">
        <title>Phylogenomic reconstructions and comparative analyses of Kickxellomycotina fungi.</title>
        <authorList>
            <person name="Reynolds N.K."/>
            <person name="Stajich J.E."/>
            <person name="Barry K."/>
            <person name="Grigoriev I.V."/>
            <person name="Crous P."/>
            <person name="Smith M.E."/>
        </authorList>
    </citation>
    <scope>NUCLEOTIDE SEQUENCE</scope>
    <source>
        <strain evidence="1">CBS 190363</strain>
    </source>
</reference>
<evidence type="ECO:0000313" key="2">
    <source>
        <dbReference type="Proteomes" id="UP001139981"/>
    </source>
</evidence>
<organism evidence="1 2">
    <name type="scientific">Coemansia aciculifera</name>
    <dbReference type="NCBI Taxonomy" id="417176"/>
    <lineage>
        <taxon>Eukaryota</taxon>
        <taxon>Fungi</taxon>
        <taxon>Fungi incertae sedis</taxon>
        <taxon>Zoopagomycota</taxon>
        <taxon>Kickxellomycotina</taxon>
        <taxon>Kickxellomycetes</taxon>
        <taxon>Kickxellales</taxon>
        <taxon>Kickxellaceae</taxon>
        <taxon>Coemansia</taxon>
    </lineage>
</organism>
<sequence>MATLGQLAKIALFSGSMAATGNVIVQSFMLWSEQTTPAVVVDSNSSMVDRKAPAPSYDLVQTLRFFSYGVAFTPISYRWHAFLNARFPMADLVAGSLKQRAPAPSSSKALLSQNTSAVLKRLAVDQTVFAPVATLAFVGGMGAMEGLSRNELAERLRVQYPAVLLAGYMLWPAAQLINFSLVPLAYRIPFSSTVSLVWHTYLSWTNTRTKPNSVLSQQIAQAT</sequence>
<dbReference type="EMBL" id="JANBVB010000025">
    <property type="protein sequence ID" value="KAJ2899496.1"/>
    <property type="molecule type" value="Genomic_DNA"/>
</dbReference>
<gene>
    <name evidence="1" type="ORF">IWW38_000960</name>
</gene>
<comment type="caution">
    <text evidence="1">The sequence shown here is derived from an EMBL/GenBank/DDBJ whole genome shotgun (WGS) entry which is preliminary data.</text>
</comment>
<proteinExistence type="predicted"/>
<protein>
    <submittedName>
        <fullName evidence="1">Uncharacterized protein</fullName>
    </submittedName>
</protein>